<dbReference type="EMBL" id="CAGKOT010000021">
    <property type="protein sequence ID" value="CAB5365628.1"/>
    <property type="molecule type" value="Genomic_DNA"/>
</dbReference>
<reference evidence="1" key="1">
    <citation type="submission" date="2020-05" db="EMBL/GenBank/DDBJ databases">
        <authorList>
            <person name="Rincon C."/>
            <person name="Sanders R I."/>
            <person name="Robbins C."/>
            <person name="Chaturvedi A."/>
        </authorList>
    </citation>
    <scope>NUCLEOTIDE SEQUENCE</scope>
    <source>
        <strain evidence="1">CHB12</strain>
    </source>
</reference>
<proteinExistence type="predicted"/>
<comment type="caution">
    <text evidence="1">The sequence shown here is derived from an EMBL/GenBank/DDBJ whole genome shotgun (WGS) entry which is preliminary data.</text>
</comment>
<evidence type="ECO:0000313" key="1">
    <source>
        <dbReference type="EMBL" id="CAB5365628.1"/>
    </source>
</evidence>
<gene>
    <name evidence="1" type="ORF">CHRIB12_LOCUS10514</name>
</gene>
<dbReference type="Proteomes" id="UP000684084">
    <property type="component" value="Unassembled WGS sequence"/>
</dbReference>
<accession>A0A915Z8Z1</accession>
<protein>
    <submittedName>
        <fullName evidence="1">Uncharacterized protein</fullName>
    </submittedName>
</protein>
<sequence>MKNNKLVWLLSCTSSTTTIITITTSNTTISLDCSFYTFTNIFKLTVKANIKERECLVIVLIVLFSIIGKVGDEGMDGKGGNSFVK</sequence>
<name>A0A915Z8Z1_9GLOM</name>
<organism evidence="1 2">
    <name type="scientific">Rhizophagus irregularis</name>
    <dbReference type="NCBI Taxonomy" id="588596"/>
    <lineage>
        <taxon>Eukaryota</taxon>
        <taxon>Fungi</taxon>
        <taxon>Fungi incertae sedis</taxon>
        <taxon>Mucoromycota</taxon>
        <taxon>Glomeromycotina</taxon>
        <taxon>Glomeromycetes</taxon>
        <taxon>Glomerales</taxon>
        <taxon>Glomeraceae</taxon>
        <taxon>Rhizophagus</taxon>
    </lineage>
</organism>
<evidence type="ECO:0000313" key="2">
    <source>
        <dbReference type="Proteomes" id="UP000684084"/>
    </source>
</evidence>
<dbReference type="AlphaFoldDB" id="A0A915Z8Z1"/>